<keyword evidence="2" id="KW-1185">Reference proteome</keyword>
<proteinExistence type="predicted"/>
<sequence>MSHGRNSRKTRVTTGKETMTIQGLLRLTHTRTLAYLTRASTLLLRRLTSVHAMRRAMNIQRPRSPSTADAFGTPIARAILMPISLTKSAMVQRPRGRHTILRQLRDPLELSTRSTSLKLSARTRNARAMGKATRLPKSLSSNSSLMFDTAEAEIECMSIILAKSALEFWFGNLSPEYGSSTIAM</sequence>
<protein>
    <submittedName>
        <fullName evidence="1">Uncharacterized protein</fullName>
    </submittedName>
</protein>
<reference evidence="1" key="1">
    <citation type="submission" date="2020-05" db="EMBL/GenBank/DDBJ databases">
        <title>WGS assembly of Panicum virgatum.</title>
        <authorList>
            <person name="Lovell J.T."/>
            <person name="Jenkins J."/>
            <person name="Shu S."/>
            <person name="Juenger T.E."/>
            <person name="Schmutz J."/>
        </authorList>
    </citation>
    <scope>NUCLEOTIDE SEQUENCE</scope>
    <source>
        <strain evidence="1">AP13</strain>
    </source>
</reference>
<accession>A0A8T0NF14</accession>
<comment type="caution">
    <text evidence="1">The sequence shown here is derived from an EMBL/GenBank/DDBJ whole genome shotgun (WGS) entry which is preliminary data.</text>
</comment>
<name>A0A8T0NF14_PANVG</name>
<dbReference type="EMBL" id="CM029053">
    <property type="protein sequence ID" value="KAG2547395.1"/>
    <property type="molecule type" value="Genomic_DNA"/>
</dbReference>
<evidence type="ECO:0000313" key="1">
    <source>
        <dbReference type="EMBL" id="KAG2547395.1"/>
    </source>
</evidence>
<gene>
    <name evidence="1" type="ORF">PVAP13_9KG082820</name>
</gene>
<evidence type="ECO:0000313" key="2">
    <source>
        <dbReference type="Proteomes" id="UP000823388"/>
    </source>
</evidence>
<dbReference type="Proteomes" id="UP000823388">
    <property type="component" value="Chromosome 9K"/>
</dbReference>
<dbReference type="AlphaFoldDB" id="A0A8T0NF14"/>
<organism evidence="1 2">
    <name type="scientific">Panicum virgatum</name>
    <name type="common">Blackwell switchgrass</name>
    <dbReference type="NCBI Taxonomy" id="38727"/>
    <lineage>
        <taxon>Eukaryota</taxon>
        <taxon>Viridiplantae</taxon>
        <taxon>Streptophyta</taxon>
        <taxon>Embryophyta</taxon>
        <taxon>Tracheophyta</taxon>
        <taxon>Spermatophyta</taxon>
        <taxon>Magnoliopsida</taxon>
        <taxon>Liliopsida</taxon>
        <taxon>Poales</taxon>
        <taxon>Poaceae</taxon>
        <taxon>PACMAD clade</taxon>
        <taxon>Panicoideae</taxon>
        <taxon>Panicodae</taxon>
        <taxon>Paniceae</taxon>
        <taxon>Panicinae</taxon>
        <taxon>Panicum</taxon>
        <taxon>Panicum sect. Hiantes</taxon>
    </lineage>
</organism>